<gene>
    <name evidence="1" type="ORF">H5V44_13440</name>
</gene>
<evidence type="ECO:0000313" key="2">
    <source>
        <dbReference type="Proteomes" id="UP000546257"/>
    </source>
</evidence>
<keyword evidence="2" id="KW-1185">Reference proteome</keyword>
<comment type="caution">
    <text evidence="1">The sequence shown here is derived from an EMBL/GenBank/DDBJ whole genome shotgun (WGS) entry which is preliminary data.</text>
</comment>
<evidence type="ECO:0008006" key="3">
    <source>
        <dbReference type="Google" id="ProtNLM"/>
    </source>
</evidence>
<dbReference type="AlphaFoldDB" id="A0A7J9SLM9"/>
<evidence type="ECO:0000313" key="1">
    <source>
        <dbReference type="EMBL" id="MBB6647273.1"/>
    </source>
</evidence>
<accession>A0A7J9SLM9</accession>
<protein>
    <recommendedName>
        <fullName evidence="3">Halobacterial output domain-containing protein</fullName>
    </recommendedName>
</protein>
<organism evidence="1 2">
    <name type="scientific">Halobellus ruber</name>
    <dbReference type="NCBI Taxonomy" id="2761102"/>
    <lineage>
        <taxon>Archaea</taxon>
        <taxon>Methanobacteriati</taxon>
        <taxon>Methanobacteriota</taxon>
        <taxon>Stenosarchaea group</taxon>
        <taxon>Halobacteria</taxon>
        <taxon>Halobacteriales</taxon>
        <taxon>Haloferacaceae</taxon>
        <taxon>Halobellus</taxon>
    </lineage>
</organism>
<sequence length="103" mass="11106">MSETIDGGAGRRTSWTVLDRSGWETGDELLRRLADALAGFGPGKSTVLYDHVSVDAVIDALDPESPSRAVSEIRFDYGRYEIMITRDGVIAAHPDPAASPRSS</sequence>
<proteinExistence type="predicted"/>
<dbReference type="RefSeq" id="WP_185193654.1">
    <property type="nucleotide sequence ID" value="NZ_JACKXD010000005.1"/>
</dbReference>
<dbReference type="EMBL" id="JACKXD010000005">
    <property type="protein sequence ID" value="MBB6647273.1"/>
    <property type="molecule type" value="Genomic_DNA"/>
</dbReference>
<reference evidence="1 2" key="1">
    <citation type="submission" date="2020-08" db="EMBL/GenBank/DDBJ databases">
        <authorList>
            <person name="Seo M.-J."/>
        </authorList>
    </citation>
    <scope>NUCLEOTIDE SEQUENCE [LARGE SCALE GENOMIC DNA]</scope>
    <source>
        <strain evidence="1 2">MBLA0160</strain>
    </source>
</reference>
<name>A0A7J9SLM9_9EURY</name>
<dbReference type="Proteomes" id="UP000546257">
    <property type="component" value="Unassembled WGS sequence"/>
</dbReference>